<dbReference type="Proteomes" id="UP000422572">
    <property type="component" value="Chromosome"/>
</dbReference>
<dbReference type="EMBL" id="CP034279">
    <property type="protein sequence ID" value="QGV80472.1"/>
    <property type="molecule type" value="Genomic_DNA"/>
</dbReference>
<evidence type="ECO:0000256" key="3">
    <source>
        <dbReference type="ARBA" id="ARBA00022475"/>
    </source>
</evidence>
<keyword evidence="4" id="KW-0997">Cell inner membrane</keyword>
<protein>
    <submittedName>
        <fullName evidence="10">ABC transporter permease subunit</fullName>
    </submittedName>
</protein>
<evidence type="ECO:0000256" key="8">
    <source>
        <dbReference type="RuleBase" id="RU363032"/>
    </source>
</evidence>
<dbReference type="KEGG" id="sfic:EIZ62_21210"/>
<evidence type="ECO:0000313" key="11">
    <source>
        <dbReference type="Proteomes" id="UP000422572"/>
    </source>
</evidence>
<feature type="transmembrane region" description="Helical" evidence="8">
    <location>
        <begin position="12"/>
        <end position="36"/>
    </location>
</feature>
<keyword evidence="6 8" id="KW-1133">Transmembrane helix</keyword>
<organism evidence="10 11">
    <name type="scientific">Streptomyces ficellus</name>
    <dbReference type="NCBI Taxonomy" id="1977088"/>
    <lineage>
        <taxon>Bacteria</taxon>
        <taxon>Bacillati</taxon>
        <taxon>Actinomycetota</taxon>
        <taxon>Actinomycetes</taxon>
        <taxon>Kitasatosporales</taxon>
        <taxon>Streptomycetaceae</taxon>
        <taxon>Streptomyces</taxon>
    </lineage>
</organism>
<dbReference type="OrthoDB" id="4937721at2"/>
<keyword evidence="11" id="KW-1185">Reference proteome</keyword>
<dbReference type="GO" id="GO:0005886">
    <property type="term" value="C:plasma membrane"/>
    <property type="evidence" value="ECO:0007669"/>
    <property type="project" value="UniProtKB-SubCell"/>
</dbReference>
<dbReference type="PANTHER" id="PTHR43357">
    <property type="entry name" value="INNER MEMBRANE ABC TRANSPORTER PERMEASE PROTEIN YDCV"/>
    <property type="match status" value="1"/>
</dbReference>
<feature type="transmembrane region" description="Helical" evidence="8">
    <location>
        <begin position="136"/>
        <end position="154"/>
    </location>
</feature>
<evidence type="ECO:0000256" key="1">
    <source>
        <dbReference type="ARBA" id="ARBA00004429"/>
    </source>
</evidence>
<evidence type="ECO:0000256" key="2">
    <source>
        <dbReference type="ARBA" id="ARBA00022448"/>
    </source>
</evidence>
<dbReference type="Pfam" id="PF00528">
    <property type="entry name" value="BPD_transp_1"/>
    <property type="match status" value="1"/>
</dbReference>
<dbReference type="SUPFAM" id="SSF161098">
    <property type="entry name" value="MetI-like"/>
    <property type="match status" value="1"/>
</dbReference>
<keyword evidence="7 8" id="KW-0472">Membrane</keyword>
<comment type="subcellular location">
    <subcellularLocation>
        <location evidence="1">Cell inner membrane</location>
        <topology evidence="1">Multi-pass membrane protein</topology>
    </subcellularLocation>
    <subcellularLocation>
        <location evidence="8">Cell membrane</location>
        <topology evidence="8">Multi-pass membrane protein</topology>
    </subcellularLocation>
</comment>
<evidence type="ECO:0000256" key="5">
    <source>
        <dbReference type="ARBA" id="ARBA00022692"/>
    </source>
</evidence>
<feature type="transmembrane region" description="Helical" evidence="8">
    <location>
        <begin position="234"/>
        <end position="255"/>
    </location>
</feature>
<feature type="transmembrane region" description="Helical" evidence="8">
    <location>
        <begin position="187"/>
        <end position="214"/>
    </location>
</feature>
<accession>A0A6I6FJY6</accession>
<evidence type="ECO:0000259" key="9">
    <source>
        <dbReference type="PROSITE" id="PS50928"/>
    </source>
</evidence>
<evidence type="ECO:0000256" key="4">
    <source>
        <dbReference type="ARBA" id="ARBA00022519"/>
    </source>
</evidence>
<name>A0A6I6FJY6_9ACTN</name>
<feature type="domain" description="ABC transmembrane type-1" evidence="9">
    <location>
        <begin position="65"/>
        <end position="255"/>
    </location>
</feature>
<dbReference type="Gene3D" id="1.10.3720.10">
    <property type="entry name" value="MetI-like"/>
    <property type="match status" value="1"/>
</dbReference>
<gene>
    <name evidence="10" type="ORF">EIZ62_21210</name>
</gene>
<keyword evidence="5 8" id="KW-0812">Transmembrane</keyword>
<dbReference type="PANTHER" id="PTHR43357:SF4">
    <property type="entry name" value="INNER MEMBRANE ABC TRANSPORTER PERMEASE PROTEIN YDCV"/>
    <property type="match status" value="1"/>
</dbReference>
<evidence type="ECO:0000313" key="10">
    <source>
        <dbReference type="EMBL" id="QGV80472.1"/>
    </source>
</evidence>
<dbReference type="RefSeq" id="WP_156694188.1">
    <property type="nucleotide sequence ID" value="NZ_CP034279.1"/>
</dbReference>
<dbReference type="CDD" id="cd06261">
    <property type="entry name" value="TM_PBP2"/>
    <property type="match status" value="1"/>
</dbReference>
<evidence type="ECO:0000256" key="7">
    <source>
        <dbReference type="ARBA" id="ARBA00023136"/>
    </source>
</evidence>
<keyword evidence="3" id="KW-1003">Cell membrane</keyword>
<reference evidence="10 11" key="1">
    <citation type="submission" date="2018-12" db="EMBL/GenBank/DDBJ databases">
        <title>Complete genome sequence of Streptomyces ficellus NRRL8067, the producer of ficellomycin, feldamycin and nojirimycin.</title>
        <authorList>
            <person name="Zhang H."/>
            <person name="Yue R."/>
            <person name="Liu Y."/>
            <person name="Li M."/>
            <person name="Mu H."/>
            <person name="Zhang J."/>
        </authorList>
    </citation>
    <scope>NUCLEOTIDE SEQUENCE [LARGE SCALE GENOMIC DNA]</scope>
    <source>
        <strain evidence="10 11">NRRL 8067</strain>
    </source>
</reference>
<evidence type="ECO:0000256" key="6">
    <source>
        <dbReference type="ARBA" id="ARBA00022989"/>
    </source>
</evidence>
<dbReference type="AlphaFoldDB" id="A0A6I6FJY6"/>
<keyword evidence="2 8" id="KW-0813">Transport</keyword>
<feature type="transmembrane region" description="Helical" evidence="8">
    <location>
        <begin position="103"/>
        <end position="124"/>
    </location>
</feature>
<dbReference type="InterPro" id="IPR035906">
    <property type="entry name" value="MetI-like_sf"/>
</dbReference>
<dbReference type="GO" id="GO:0055085">
    <property type="term" value="P:transmembrane transport"/>
    <property type="evidence" value="ECO:0007669"/>
    <property type="project" value="InterPro"/>
</dbReference>
<proteinExistence type="inferred from homology"/>
<sequence length="265" mass="27629">MLVHSARGRWAAWAVFAVLFVPLFALPLIVIAAASFSTNWSGALPSGPTTGHYAAAVRGESLQALTTSLVTAVTASVLALVTGAWAALAAASLGRRGRRVLDALFVLPVAVPSVVVGLAVLVAFSQPPFLLNGTRWIVILAHTVLVTAFAYQSVSAAVQRLDPVYEQAAAGLGAGPARVLLRVKLPLLLPSLNAAAGLCFALSMGELSATMMLYPPDWMPLPVLVFTATDRGSLFTGSAIAVVLMATTLLVLLAASRLRTRATYR</sequence>
<feature type="transmembrane region" description="Helical" evidence="8">
    <location>
        <begin position="69"/>
        <end position="91"/>
    </location>
</feature>
<dbReference type="PROSITE" id="PS50928">
    <property type="entry name" value="ABC_TM1"/>
    <property type="match status" value="1"/>
</dbReference>
<comment type="similarity">
    <text evidence="8">Belongs to the binding-protein-dependent transport system permease family.</text>
</comment>
<dbReference type="InterPro" id="IPR000515">
    <property type="entry name" value="MetI-like"/>
</dbReference>